<dbReference type="EMBL" id="LGRX02000195">
    <property type="protein sequence ID" value="KAK3289218.1"/>
    <property type="molecule type" value="Genomic_DNA"/>
</dbReference>
<keyword evidence="3" id="KW-1185">Reference proteome</keyword>
<evidence type="ECO:0000313" key="2">
    <source>
        <dbReference type="EMBL" id="KAK3289218.1"/>
    </source>
</evidence>
<comment type="caution">
    <text evidence="2">The sequence shown here is derived from an EMBL/GenBank/DDBJ whole genome shotgun (WGS) entry which is preliminary data.</text>
</comment>
<feature type="region of interest" description="Disordered" evidence="1">
    <location>
        <begin position="78"/>
        <end position="126"/>
    </location>
</feature>
<sequence length="126" mass="12835">MVRRRSGGAVLARAVLSESCRLWATSLLSYRRGRSCLLPAGSGVPEEPRTGMELTFRIHTIIAPRELLHAAGWGSSTEAASIAAGEPHPGVLAGTGDVASGQRAGATGEQGDVASGQRAGATGEQG</sequence>
<organism evidence="2 3">
    <name type="scientific">Cymbomonas tetramitiformis</name>
    <dbReference type="NCBI Taxonomy" id="36881"/>
    <lineage>
        <taxon>Eukaryota</taxon>
        <taxon>Viridiplantae</taxon>
        <taxon>Chlorophyta</taxon>
        <taxon>Pyramimonadophyceae</taxon>
        <taxon>Pyramimonadales</taxon>
        <taxon>Pyramimonadaceae</taxon>
        <taxon>Cymbomonas</taxon>
    </lineage>
</organism>
<evidence type="ECO:0000313" key="3">
    <source>
        <dbReference type="Proteomes" id="UP001190700"/>
    </source>
</evidence>
<gene>
    <name evidence="2" type="ORF">CYMTET_3334</name>
</gene>
<dbReference type="Proteomes" id="UP001190700">
    <property type="component" value="Unassembled WGS sequence"/>
</dbReference>
<proteinExistence type="predicted"/>
<feature type="non-terminal residue" evidence="2">
    <location>
        <position position="126"/>
    </location>
</feature>
<dbReference type="AlphaFoldDB" id="A0AAE0LL46"/>
<protein>
    <submittedName>
        <fullName evidence="2">Uncharacterized protein</fullName>
    </submittedName>
</protein>
<evidence type="ECO:0000256" key="1">
    <source>
        <dbReference type="SAM" id="MobiDB-lite"/>
    </source>
</evidence>
<name>A0AAE0LL46_9CHLO</name>
<accession>A0AAE0LL46</accession>
<reference evidence="2 3" key="1">
    <citation type="journal article" date="2015" name="Genome Biol. Evol.">
        <title>Comparative Genomics of a Bacterivorous Green Alga Reveals Evolutionary Causalities and Consequences of Phago-Mixotrophic Mode of Nutrition.</title>
        <authorList>
            <person name="Burns J.A."/>
            <person name="Paasch A."/>
            <person name="Narechania A."/>
            <person name="Kim E."/>
        </authorList>
    </citation>
    <scope>NUCLEOTIDE SEQUENCE [LARGE SCALE GENOMIC DNA]</scope>
    <source>
        <strain evidence="2 3">PLY_AMNH</strain>
    </source>
</reference>